<dbReference type="GeneID" id="28982475"/>
<dbReference type="EMBL" id="KQ087179">
    <property type="protein sequence ID" value="KLT45996.1"/>
    <property type="molecule type" value="Genomic_DNA"/>
</dbReference>
<feature type="region of interest" description="Disordered" evidence="1">
    <location>
        <begin position="1"/>
        <end position="77"/>
    </location>
</feature>
<feature type="compositionally biased region" description="Basic and acidic residues" evidence="1">
    <location>
        <begin position="46"/>
        <end position="61"/>
    </location>
</feature>
<proteinExistence type="predicted"/>
<organism evidence="2 3">
    <name type="scientific">Cutaneotrichosporon oleaginosum</name>
    <dbReference type="NCBI Taxonomy" id="879819"/>
    <lineage>
        <taxon>Eukaryota</taxon>
        <taxon>Fungi</taxon>
        <taxon>Dikarya</taxon>
        <taxon>Basidiomycota</taxon>
        <taxon>Agaricomycotina</taxon>
        <taxon>Tremellomycetes</taxon>
        <taxon>Trichosporonales</taxon>
        <taxon>Trichosporonaceae</taxon>
        <taxon>Cutaneotrichosporon</taxon>
    </lineage>
</organism>
<evidence type="ECO:0000313" key="3">
    <source>
        <dbReference type="Proteomes" id="UP000053611"/>
    </source>
</evidence>
<dbReference type="Proteomes" id="UP000053611">
    <property type="component" value="Unassembled WGS sequence"/>
</dbReference>
<dbReference type="RefSeq" id="XP_018282487.1">
    <property type="nucleotide sequence ID" value="XM_018421872.1"/>
</dbReference>
<evidence type="ECO:0000256" key="1">
    <source>
        <dbReference type="SAM" id="MobiDB-lite"/>
    </source>
</evidence>
<dbReference type="AlphaFoldDB" id="A0A0J0XY86"/>
<name>A0A0J0XY86_9TREE</name>
<accession>A0A0J0XY86</accession>
<evidence type="ECO:0000313" key="2">
    <source>
        <dbReference type="EMBL" id="KLT45996.1"/>
    </source>
</evidence>
<keyword evidence="3" id="KW-1185">Reference proteome</keyword>
<reference evidence="2 3" key="1">
    <citation type="submission" date="2015-03" db="EMBL/GenBank/DDBJ databases">
        <title>Genomics and transcriptomics of the oil-accumulating basidiomycete yeast T. oleaginosus allow insights into substrate utilization and the diverse evolutionary trajectories of mating systems in fungi.</title>
        <authorList>
            <consortium name="DOE Joint Genome Institute"/>
            <person name="Kourist R."/>
            <person name="Kracht O."/>
            <person name="Bracharz F."/>
            <person name="Lipzen A."/>
            <person name="Nolan M."/>
            <person name="Ohm R."/>
            <person name="Grigoriev I."/>
            <person name="Sun S."/>
            <person name="Heitman J."/>
            <person name="Bruck T."/>
            <person name="Nowrousian M."/>
        </authorList>
    </citation>
    <scope>NUCLEOTIDE SEQUENCE [LARGE SCALE GENOMIC DNA]</scope>
    <source>
        <strain evidence="2 3">IBC0246</strain>
    </source>
</reference>
<sequence>MPPPSAVGSSAGRHHTREPSGQRHRTPSVVSVGLGHAREPSATVYHTRESSGQRYSRDSSRRGSAQAMPIPVGRRNSTYGYSFGRRESIALPPPIIDDKYWIEGDFEIVTSDSVRFRVPSYYLFAAR</sequence>
<gene>
    <name evidence="2" type="ORF">CC85DRAFT_282137</name>
</gene>
<feature type="compositionally biased region" description="Basic residues" evidence="1">
    <location>
        <begin position="12"/>
        <end position="26"/>
    </location>
</feature>
<protein>
    <submittedName>
        <fullName evidence="2">Uncharacterized protein</fullName>
    </submittedName>
</protein>